<name>A0ABQ1XCD0_9MICC</name>
<protein>
    <submittedName>
        <fullName evidence="1">Uncharacterized protein</fullName>
    </submittedName>
</protein>
<reference evidence="2" key="1">
    <citation type="journal article" date="2019" name="Int. J. Syst. Evol. Microbiol.">
        <title>The Global Catalogue of Microorganisms (GCM) 10K type strain sequencing project: providing services to taxonomists for standard genome sequencing and annotation.</title>
        <authorList>
            <consortium name="The Broad Institute Genomics Platform"/>
            <consortium name="The Broad Institute Genome Sequencing Center for Infectious Disease"/>
            <person name="Wu L."/>
            <person name="Ma J."/>
        </authorList>
    </citation>
    <scope>NUCLEOTIDE SEQUENCE [LARGE SCALE GENOMIC DNA]</scope>
    <source>
        <strain evidence="2">CGMCC 1.1927</strain>
    </source>
</reference>
<evidence type="ECO:0000313" key="2">
    <source>
        <dbReference type="Proteomes" id="UP000596938"/>
    </source>
</evidence>
<sequence>MVRQETWTIERQLVASSNEHIRVKLPEGFDPARHTGGLANKIAEKQGEGFEFDSIVDGACQ</sequence>
<accession>A0ABQ1XCD0</accession>
<proteinExistence type="predicted"/>
<dbReference type="EMBL" id="BMKU01000002">
    <property type="protein sequence ID" value="GGG90295.1"/>
    <property type="molecule type" value="Genomic_DNA"/>
</dbReference>
<comment type="caution">
    <text evidence="1">The sequence shown here is derived from an EMBL/GenBank/DDBJ whole genome shotgun (WGS) entry which is preliminary data.</text>
</comment>
<gene>
    <name evidence="1" type="ORF">GCM10011577_10830</name>
</gene>
<dbReference type="Proteomes" id="UP000596938">
    <property type="component" value="Unassembled WGS sequence"/>
</dbReference>
<organism evidence="1 2">
    <name type="scientific">Pseudarthrobacter polychromogenes</name>
    <dbReference type="NCBI Taxonomy" id="1676"/>
    <lineage>
        <taxon>Bacteria</taxon>
        <taxon>Bacillati</taxon>
        <taxon>Actinomycetota</taxon>
        <taxon>Actinomycetes</taxon>
        <taxon>Micrococcales</taxon>
        <taxon>Micrococcaceae</taxon>
        <taxon>Pseudarthrobacter</taxon>
    </lineage>
</organism>
<evidence type="ECO:0000313" key="1">
    <source>
        <dbReference type="EMBL" id="GGG90295.1"/>
    </source>
</evidence>
<keyword evidence="2" id="KW-1185">Reference proteome</keyword>